<dbReference type="PANTHER" id="PTHR23064">
    <property type="entry name" value="TROPONIN"/>
    <property type="match status" value="1"/>
</dbReference>
<evidence type="ECO:0000256" key="1">
    <source>
        <dbReference type="ARBA" id="ARBA00022837"/>
    </source>
</evidence>
<evidence type="ECO:0000313" key="5">
    <source>
        <dbReference type="EMBL" id="KAF2068594.1"/>
    </source>
</evidence>
<feature type="domain" description="EF-hand" evidence="4">
    <location>
        <begin position="148"/>
        <end position="183"/>
    </location>
</feature>
<evidence type="ECO:0000313" key="6">
    <source>
        <dbReference type="Proteomes" id="UP000695562"/>
    </source>
</evidence>
<feature type="coiled-coil region" evidence="2">
    <location>
        <begin position="796"/>
        <end position="823"/>
    </location>
</feature>
<accession>A0A8J4V2B3</accession>
<feature type="compositionally biased region" description="Acidic residues" evidence="3">
    <location>
        <begin position="590"/>
        <end position="607"/>
    </location>
</feature>
<sequence>MIEGDKMIEGDNQDTYLIKLFNEFDVEGTGYLDIDQLQHTVSKITGKEVDHEELTTLMEKFDLDHDGKVSLDEFLKGCSTNTVLDDEGNQHYISSYSVGGEDYEKHLKFIFSLFDKDGDGLVSIDQLRQMLEDIKVKSGGDDMVDDENDDDDIEYIINTLSADGNETISFDSFMKAIEQINSPAIPSPDVEEESTSSFQPSKYINNNNVHHEEVMSDNELENNHHNSSFEDANGGHSRPESPSIESHQHQQQQKKSKRGRVSSWVAPMSIVNMIKRRQDLFPKEENEVFDSSHEKLVDQYKKRADKLRTENEHLGSKINMVEGQLREFKESHEKLSEDNAQLKETITIGKKTLIENQKLNSHNKKLEDYLESLKQQLEQAEEQKLDLLKSFNKLKSEKEATANDLVEKEQRLGELEKKCRQLEENADNNNISNLNSTFQSIPLAEVEKLQQENEQLRVTLTLENEKAQENIKLLSEQYQLLKKQSKDDRQLLESSNQIIHKLRTSLEELQSNGHGFDPNYKLSLLSELEQQVVTRLGSTPLPDSPIAIKSLVGSNDEQDSTSTTTTTTTVVSKTIPIKSTAGKSSQNEILTDDGDLSFNNIDDDEDSGSEYKIKYEEQVEKVKTLTADLESLESSTQQQISALNNQLLEQKKNTNQQIIVLQQSNQANTDQLTLSIDNLKQQLSDKENTIHDYQLKLDQLAQKSIVEKQEILENVEQLEKEIKSLNSQLESQNSSDKEMIQSLNVSIASLQAKQQETSLELEHSITENKKLKMHQEAFAKSIDTPSTQSDAINIMAGQTQSELSNLKARIEELSTKNHHLVHENTQLKQSLTPTSSPVTSSQDINASSLMESSNISNNNNNVESLQYEIKTLNNVKEQLEKDLQQYQSLAKSSSLPSNNNLIDEMKRDNEKVMEKFRVSEYEKLMIQEENKSLLDKSNTLSERIEMMKIEFETKLNQIQINDKKSKLIKENDDLKSRLKKYESNDEHHIDIIELEDETKTMKAKIDDLSSKLQNERNLTKYLQGQLDKMEKSSDQDQTPLISNSNYKKNRDCCLIC</sequence>
<dbReference type="InterPro" id="IPR018247">
    <property type="entry name" value="EF_Hand_1_Ca_BS"/>
</dbReference>
<comment type="caution">
    <text evidence="5">The sequence shown here is derived from an EMBL/GenBank/DDBJ whole genome shotgun (WGS) entry which is preliminary data.</text>
</comment>
<feature type="coiled-coil region" evidence="2">
    <location>
        <begin position="615"/>
        <end position="735"/>
    </location>
</feature>
<feature type="region of interest" description="Disordered" evidence="3">
    <location>
        <begin position="221"/>
        <end position="262"/>
    </location>
</feature>
<feature type="coiled-coil region" evidence="2">
    <location>
        <begin position="862"/>
        <end position="892"/>
    </location>
</feature>
<dbReference type="PROSITE" id="PS50222">
    <property type="entry name" value="EF_HAND_2"/>
    <property type="match status" value="4"/>
</dbReference>
<dbReference type="GO" id="GO:0005509">
    <property type="term" value="F:calcium ion binding"/>
    <property type="evidence" value="ECO:0007669"/>
    <property type="project" value="InterPro"/>
</dbReference>
<feature type="domain" description="EF-hand" evidence="4">
    <location>
        <begin position="49"/>
        <end position="84"/>
    </location>
</feature>
<gene>
    <name evidence="5" type="ORF">CYY_010081</name>
</gene>
<keyword evidence="2" id="KW-0175">Coiled coil</keyword>
<feature type="compositionally biased region" description="Polar residues" evidence="3">
    <location>
        <begin position="195"/>
        <end position="204"/>
    </location>
</feature>
<feature type="region of interest" description="Disordered" evidence="3">
    <location>
        <begin position="581"/>
        <end position="607"/>
    </location>
</feature>
<evidence type="ECO:0000256" key="2">
    <source>
        <dbReference type="SAM" id="Coils"/>
    </source>
</evidence>
<feature type="region of interest" description="Disordered" evidence="3">
    <location>
        <begin position="184"/>
        <end position="204"/>
    </location>
</feature>
<dbReference type="SUPFAM" id="SSF47473">
    <property type="entry name" value="EF-hand"/>
    <property type="match status" value="1"/>
</dbReference>
<dbReference type="PROSITE" id="PS00018">
    <property type="entry name" value="EF_HAND_1"/>
    <property type="match status" value="1"/>
</dbReference>
<feature type="domain" description="EF-hand" evidence="4">
    <location>
        <begin position="12"/>
        <end position="47"/>
    </location>
</feature>
<reference evidence="5" key="1">
    <citation type="submission" date="2020-01" db="EMBL/GenBank/DDBJ databases">
        <title>Development of genomics and gene disruption for Polysphondylium violaceum indicates a role for the polyketide synthase stlB in stalk morphogenesis.</title>
        <authorList>
            <person name="Narita B."/>
            <person name="Kawabe Y."/>
            <person name="Kin K."/>
            <person name="Saito T."/>
            <person name="Gibbs R."/>
            <person name="Kuspa A."/>
            <person name="Muzny D."/>
            <person name="Queller D."/>
            <person name="Richards S."/>
            <person name="Strassman J."/>
            <person name="Sucgang R."/>
            <person name="Worley K."/>
            <person name="Schaap P."/>
        </authorList>
    </citation>
    <scope>NUCLEOTIDE SEQUENCE</scope>
    <source>
        <strain evidence="5">QSvi11</strain>
    </source>
</reference>
<keyword evidence="1" id="KW-0106">Calcium</keyword>
<keyword evidence="6" id="KW-1185">Reference proteome</keyword>
<dbReference type="OrthoDB" id="26525at2759"/>
<name>A0A8J4V2B3_9MYCE</name>
<feature type="domain" description="EF-hand" evidence="4">
    <location>
        <begin position="102"/>
        <end position="137"/>
    </location>
</feature>
<dbReference type="Proteomes" id="UP000695562">
    <property type="component" value="Unassembled WGS sequence"/>
</dbReference>
<dbReference type="SMART" id="SM00054">
    <property type="entry name" value="EFh"/>
    <property type="match status" value="4"/>
</dbReference>
<dbReference type="Pfam" id="PF13499">
    <property type="entry name" value="EF-hand_7"/>
    <property type="match status" value="2"/>
</dbReference>
<feature type="coiled-coil region" evidence="2">
    <location>
        <begin position="297"/>
        <end position="512"/>
    </location>
</feature>
<dbReference type="AlphaFoldDB" id="A0A8J4V2B3"/>
<dbReference type="CDD" id="cd00051">
    <property type="entry name" value="EFh"/>
    <property type="match status" value="1"/>
</dbReference>
<dbReference type="InterPro" id="IPR052591">
    <property type="entry name" value="CML21-like"/>
</dbReference>
<evidence type="ECO:0000259" key="4">
    <source>
        <dbReference type="PROSITE" id="PS50222"/>
    </source>
</evidence>
<feature type="coiled-coil region" evidence="2">
    <location>
        <begin position="964"/>
        <end position="1011"/>
    </location>
</feature>
<protein>
    <recommendedName>
        <fullName evidence="4">EF-hand domain-containing protein</fullName>
    </recommendedName>
</protein>
<dbReference type="Gene3D" id="1.10.238.10">
    <property type="entry name" value="EF-hand"/>
    <property type="match status" value="2"/>
</dbReference>
<proteinExistence type="predicted"/>
<organism evidence="5 6">
    <name type="scientific">Polysphondylium violaceum</name>
    <dbReference type="NCBI Taxonomy" id="133409"/>
    <lineage>
        <taxon>Eukaryota</taxon>
        <taxon>Amoebozoa</taxon>
        <taxon>Evosea</taxon>
        <taxon>Eumycetozoa</taxon>
        <taxon>Dictyostelia</taxon>
        <taxon>Dictyosteliales</taxon>
        <taxon>Dictyosteliaceae</taxon>
        <taxon>Polysphondylium</taxon>
    </lineage>
</organism>
<dbReference type="InterPro" id="IPR002048">
    <property type="entry name" value="EF_hand_dom"/>
</dbReference>
<evidence type="ECO:0000256" key="3">
    <source>
        <dbReference type="SAM" id="MobiDB-lite"/>
    </source>
</evidence>
<dbReference type="InterPro" id="IPR011992">
    <property type="entry name" value="EF-hand-dom_pair"/>
</dbReference>
<dbReference type="EMBL" id="AJWJ01000915">
    <property type="protein sequence ID" value="KAF2068594.1"/>
    <property type="molecule type" value="Genomic_DNA"/>
</dbReference>